<dbReference type="AlphaFoldDB" id="A0A0K2UAZ1"/>
<dbReference type="EMBL" id="HACA01018028">
    <property type="protein sequence ID" value="CDW35389.1"/>
    <property type="molecule type" value="Transcribed_RNA"/>
</dbReference>
<evidence type="ECO:0000313" key="1">
    <source>
        <dbReference type="EMBL" id="CDW35389.1"/>
    </source>
</evidence>
<name>A0A0K2UAZ1_LEPSM</name>
<sequence>MQQYISCVDDRMYIVYGGVLFVICRHDQYFLFTGKYCVRCTLGWILFFKC</sequence>
<reference evidence="1" key="1">
    <citation type="submission" date="2014-05" db="EMBL/GenBank/DDBJ databases">
        <authorList>
            <person name="Chronopoulou M."/>
        </authorList>
    </citation>
    <scope>NUCLEOTIDE SEQUENCE</scope>
    <source>
        <tissue evidence="1">Whole organism</tissue>
    </source>
</reference>
<proteinExistence type="predicted"/>
<organism evidence="1">
    <name type="scientific">Lepeophtheirus salmonis</name>
    <name type="common">Salmon louse</name>
    <name type="synonym">Caligus salmonis</name>
    <dbReference type="NCBI Taxonomy" id="72036"/>
    <lineage>
        <taxon>Eukaryota</taxon>
        <taxon>Metazoa</taxon>
        <taxon>Ecdysozoa</taxon>
        <taxon>Arthropoda</taxon>
        <taxon>Crustacea</taxon>
        <taxon>Multicrustacea</taxon>
        <taxon>Hexanauplia</taxon>
        <taxon>Copepoda</taxon>
        <taxon>Siphonostomatoida</taxon>
        <taxon>Caligidae</taxon>
        <taxon>Lepeophtheirus</taxon>
    </lineage>
</organism>
<accession>A0A0K2UAZ1</accession>
<protein>
    <submittedName>
        <fullName evidence="1">Uncharacterized protein</fullName>
    </submittedName>
</protein>